<keyword evidence="4" id="KW-0479">Metal-binding</keyword>
<evidence type="ECO:0000256" key="3">
    <source>
        <dbReference type="ARBA" id="ARBA00022679"/>
    </source>
</evidence>
<organism evidence="13 14">
    <name type="scientific">Runella slithyformis (strain ATCC 29530 / DSM 19594 / LMG 11500 / NCIMB 11436 / LSU 4)</name>
    <dbReference type="NCBI Taxonomy" id="761193"/>
    <lineage>
        <taxon>Bacteria</taxon>
        <taxon>Pseudomonadati</taxon>
        <taxon>Bacteroidota</taxon>
        <taxon>Cytophagia</taxon>
        <taxon>Cytophagales</taxon>
        <taxon>Spirosomataceae</taxon>
        <taxon>Runella</taxon>
    </lineage>
</organism>
<evidence type="ECO:0000259" key="12">
    <source>
        <dbReference type="PROSITE" id="PS50146"/>
    </source>
</evidence>
<dbReference type="InterPro" id="IPR016064">
    <property type="entry name" value="NAD/diacylglycerol_kinase_sf"/>
</dbReference>
<evidence type="ECO:0000256" key="1">
    <source>
        <dbReference type="ARBA" id="ARBA00001946"/>
    </source>
</evidence>
<dbReference type="Pfam" id="PF00781">
    <property type="entry name" value="DAGK_cat"/>
    <property type="match status" value="1"/>
</dbReference>
<comment type="cofactor">
    <cofactor evidence="1">
        <name>Mg(2+)</name>
        <dbReference type="ChEBI" id="CHEBI:18420"/>
    </cofactor>
</comment>
<reference evidence="14" key="1">
    <citation type="submission" date="2011-06" db="EMBL/GenBank/DDBJ databases">
        <title>The complete genome of chromosome of Runella slithyformis DSM 19594.</title>
        <authorList>
            <consortium name="US DOE Joint Genome Institute (JGI-PGF)"/>
            <person name="Lucas S."/>
            <person name="Han J."/>
            <person name="Lapidus A."/>
            <person name="Bruce D."/>
            <person name="Goodwin L."/>
            <person name="Pitluck S."/>
            <person name="Peters L."/>
            <person name="Kyrpides N."/>
            <person name="Mavromatis K."/>
            <person name="Ivanova N."/>
            <person name="Ovchinnikova G."/>
            <person name="Zhang X."/>
            <person name="Misra M."/>
            <person name="Detter J.C."/>
            <person name="Tapia R."/>
            <person name="Han C."/>
            <person name="Land M."/>
            <person name="Hauser L."/>
            <person name="Markowitz V."/>
            <person name="Cheng J.-F."/>
            <person name="Hugenholtz P."/>
            <person name="Woyke T."/>
            <person name="Wu D."/>
            <person name="Tindall B."/>
            <person name="Faehrich R."/>
            <person name="Brambilla E."/>
            <person name="Klenk H.-P."/>
            <person name="Eisen J.A."/>
        </authorList>
    </citation>
    <scope>NUCLEOTIDE SEQUENCE [LARGE SCALE GENOMIC DNA]</scope>
    <source>
        <strain evidence="14">ATCC 29530 / DSM 19594 / LMG 11500 / NCIMB 11436 / LSU 4</strain>
    </source>
</reference>
<dbReference type="SUPFAM" id="SSF111331">
    <property type="entry name" value="NAD kinase/diacylglycerol kinase-like"/>
    <property type="match status" value="1"/>
</dbReference>
<dbReference type="EMBL" id="CP002859">
    <property type="protein sequence ID" value="AEI49097.1"/>
    <property type="molecule type" value="Genomic_DNA"/>
</dbReference>
<dbReference type="PANTHER" id="PTHR12358:SF106">
    <property type="entry name" value="LIPID KINASE YEGS"/>
    <property type="match status" value="1"/>
</dbReference>
<dbReference type="GO" id="GO:0008654">
    <property type="term" value="P:phospholipid biosynthetic process"/>
    <property type="evidence" value="ECO:0007669"/>
    <property type="project" value="UniProtKB-KW"/>
</dbReference>
<evidence type="ECO:0000313" key="13">
    <source>
        <dbReference type="EMBL" id="AEI49097.1"/>
    </source>
</evidence>
<accession>A0A7U3ZKW3</accession>
<evidence type="ECO:0000313" key="14">
    <source>
        <dbReference type="Proteomes" id="UP000000493"/>
    </source>
</evidence>
<dbReference type="InterPro" id="IPR045540">
    <property type="entry name" value="YegS/DAGK_C"/>
</dbReference>
<dbReference type="InterPro" id="IPR017438">
    <property type="entry name" value="ATP-NAD_kinase_N"/>
</dbReference>
<dbReference type="AlphaFoldDB" id="A0A7U3ZKW3"/>
<keyword evidence="11" id="KW-1208">Phospholipid metabolism</keyword>
<evidence type="ECO:0000256" key="8">
    <source>
        <dbReference type="ARBA" id="ARBA00022842"/>
    </source>
</evidence>
<evidence type="ECO:0000256" key="7">
    <source>
        <dbReference type="ARBA" id="ARBA00022840"/>
    </source>
</evidence>
<dbReference type="Pfam" id="PF19279">
    <property type="entry name" value="YegS_C"/>
    <property type="match status" value="1"/>
</dbReference>
<dbReference type="InterPro" id="IPR050187">
    <property type="entry name" value="Lipid_Phosphate_FormReg"/>
</dbReference>
<keyword evidence="8" id="KW-0460">Magnesium</keyword>
<evidence type="ECO:0000256" key="4">
    <source>
        <dbReference type="ARBA" id="ARBA00022723"/>
    </source>
</evidence>
<dbReference type="InterPro" id="IPR005218">
    <property type="entry name" value="Diacylglycerol/lipid_kinase"/>
</dbReference>
<keyword evidence="3" id="KW-0808">Transferase</keyword>
<keyword evidence="2" id="KW-0444">Lipid biosynthesis</keyword>
<dbReference type="Gene3D" id="3.40.50.10330">
    <property type="entry name" value="Probable inorganic polyphosphate/atp-NAD kinase, domain 1"/>
    <property type="match status" value="1"/>
</dbReference>
<reference evidence="13 14" key="2">
    <citation type="journal article" date="2012" name="Stand. Genomic Sci.">
        <title>Complete genome sequence of the aquatic bacterium Runella slithyformis type strain (LSU 4(T)).</title>
        <authorList>
            <person name="Copeland A."/>
            <person name="Zhang X."/>
            <person name="Misra M."/>
            <person name="Lapidus A."/>
            <person name="Nolan M."/>
            <person name="Lucas S."/>
            <person name="Deshpande S."/>
            <person name="Cheng J.F."/>
            <person name="Tapia R."/>
            <person name="Goodwin L.A."/>
            <person name="Pitluck S."/>
            <person name="Liolios K."/>
            <person name="Pagani I."/>
            <person name="Ivanova N."/>
            <person name="Mikhailova N."/>
            <person name="Pati A."/>
            <person name="Chen A."/>
            <person name="Palaniappan K."/>
            <person name="Land M."/>
            <person name="Hauser L."/>
            <person name="Pan C."/>
            <person name="Jeffries C.D."/>
            <person name="Detter J.C."/>
            <person name="Brambilla E.M."/>
            <person name="Rohde M."/>
            <person name="Djao O.D."/>
            <person name="Goker M."/>
            <person name="Sikorski J."/>
            <person name="Tindall B.J."/>
            <person name="Woyke T."/>
            <person name="Bristow J."/>
            <person name="Eisen J.A."/>
            <person name="Markowitz V."/>
            <person name="Hugenholtz P."/>
            <person name="Kyrpides N.C."/>
            <person name="Klenk H.P."/>
            <person name="Mavromatis K."/>
        </authorList>
    </citation>
    <scope>NUCLEOTIDE SEQUENCE [LARGE SCALE GENOMIC DNA]</scope>
    <source>
        <strain evidence="14">ATCC 29530 / DSM 19594 / LMG 11500 / NCIMB 11436 / LSU 4</strain>
    </source>
</reference>
<evidence type="ECO:0000256" key="10">
    <source>
        <dbReference type="ARBA" id="ARBA00023209"/>
    </source>
</evidence>
<dbReference type="GO" id="GO:0005886">
    <property type="term" value="C:plasma membrane"/>
    <property type="evidence" value="ECO:0007669"/>
    <property type="project" value="TreeGrafter"/>
</dbReference>
<evidence type="ECO:0000256" key="5">
    <source>
        <dbReference type="ARBA" id="ARBA00022741"/>
    </source>
</evidence>
<dbReference type="PROSITE" id="PS50146">
    <property type="entry name" value="DAGK"/>
    <property type="match status" value="1"/>
</dbReference>
<protein>
    <recommendedName>
        <fullName evidence="12">DAGKc domain-containing protein</fullName>
    </recommendedName>
</protein>
<dbReference type="GO" id="GO:0016301">
    <property type="term" value="F:kinase activity"/>
    <property type="evidence" value="ECO:0007669"/>
    <property type="project" value="UniProtKB-KW"/>
</dbReference>
<proteinExistence type="predicted"/>
<dbReference type="GO" id="GO:0005524">
    <property type="term" value="F:ATP binding"/>
    <property type="evidence" value="ECO:0007669"/>
    <property type="project" value="UniProtKB-KW"/>
</dbReference>
<feature type="domain" description="DAGKc" evidence="12">
    <location>
        <begin position="1"/>
        <end position="107"/>
    </location>
</feature>
<dbReference type="NCBIfam" id="TIGR00147">
    <property type="entry name" value="YegS/Rv2252/BmrU family lipid kinase"/>
    <property type="match status" value="1"/>
</dbReference>
<sequence length="320" mass="34907">MNSLKIAFIVNGAKKKANATMKEIRHVFSGYSIDIFLTRFSGHAIALAASAVSGGAQVIVSVGGDGTLNEVLNGFLQGCENTLPLRRQDLFLGIVAMGTGNDFVRNLENKATLPELKRCIDAKLYQKTDIGMAEFTAPDSTPGVRYFLNIADIGIGGVIAEKISRYSRRLGATVTYQSAIFSAFMTYSPQPISVQTDTEQVRSNMMGLVIANGKHFGNGLGIAPFGEINDGFFDVVMLKNITLFDYLLQMNNVKKCKPIRHPEVSYSKTQSLTAQSLSAPLPIDMDGEFIGYTPVHFSVLPLWINILTAGERLVERRAVI</sequence>
<evidence type="ECO:0000256" key="6">
    <source>
        <dbReference type="ARBA" id="ARBA00022777"/>
    </source>
</evidence>
<dbReference type="PANTHER" id="PTHR12358">
    <property type="entry name" value="SPHINGOSINE KINASE"/>
    <property type="match status" value="1"/>
</dbReference>
<evidence type="ECO:0000256" key="11">
    <source>
        <dbReference type="ARBA" id="ARBA00023264"/>
    </source>
</evidence>
<dbReference type="Proteomes" id="UP000000493">
    <property type="component" value="Chromosome"/>
</dbReference>
<dbReference type="GO" id="GO:0046872">
    <property type="term" value="F:metal ion binding"/>
    <property type="evidence" value="ECO:0007669"/>
    <property type="project" value="UniProtKB-KW"/>
</dbReference>
<keyword evidence="6" id="KW-0418">Kinase</keyword>
<dbReference type="Gene3D" id="2.60.200.40">
    <property type="match status" value="1"/>
</dbReference>
<keyword evidence="10" id="KW-0594">Phospholipid biosynthesis</keyword>
<keyword evidence="5" id="KW-0547">Nucleotide-binding</keyword>
<keyword evidence="14" id="KW-1185">Reference proteome</keyword>
<keyword evidence="7" id="KW-0067">ATP-binding</keyword>
<dbReference type="InterPro" id="IPR001206">
    <property type="entry name" value="Diacylglycerol_kinase_cat_dom"/>
</dbReference>
<evidence type="ECO:0000256" key="9">
    <source>
        <dbReference type="ARBA" id="ARBA00023098"/>
    </source>
</evidence>
<evidence type="ECO:0000256" key="2">
    <source>
        <dbReference type="ARBA" id="ARBA00022516"/>
    </source>
</evidence>
<dbReference type="KEGG" id="rsi:Runsl_2698"/>
<name>A0A7U3ZKW3_RUNSL</name>
<gene>
    <name evidence="13" type="ordered locus">Runsl_2698</name>
</gene>
<keyword evidence="9" id="KW-0443">Lipid metabolism</keyword>